<dbReference type="Proteomes" id="UP001603857">
    <property type="component" value="Unassembled WGS sequence"/>
</dbReference>
<sequence>MEVFLSRSRLFKVIVNVGLQTMHVGHQPCLVLIPENLYSLSSFSHSSHLTVNC</sequence>
<reference evidence="1 2" key="1">
    <citation type="submission" date="2024-08" db="EMBL/GenBank/DDBJ databases">
        <title>Insights into the chromosomal genome structure of Flemingia macrophylla.</title>
        <authorList>
            <person name="Ding Y."/>
            <person name="Zhao Y."/>
            <person name="Bi W."/>
            <person name="Wu M."/>
            <person name="Zhao G."/>
            <person name="Gong Y."/>
            <person name="Li W."/>
            <person name="Zhang P."/>
        </authorList>
    </citation>
    <scope>NUCLEOTIDE SEQUENCE [LARGE SCALE GENOMIC DNA]</scope>
    <source>
        <strain evidence="1">DYQJB</strain>
        <tissue evidence="1">Leaf</tissue>
    </source>
</reference>
<evidence type="ECO:0000313" key="2">
    <source>
        <dbReference type="Proteomes" id="UP001603857"/>
    </source>
</evidence>
<gene>
    <name evidence="1" type="ORF">Fmac_010138</name>
</gene>
<organism evidence="1 2">
    <name type="scientific">Flemingia macrophylla</name>
    <dbReference type="NCBI Taxonomy" id="520843"/>
    <lineage>
        <taxon>Eukaryota</taxon>
        <taxon>Viridiplantae</taxon>
        <taxon>Streptophyta</taxon>
        <taxon>Embryophyta</taxon>
        <taxon>Tracheophyta</taxon>
        <taxon>Spermatophyta</taxon>
        <taxon>Magnoliopsida</taxon>
        <taxon>eudicotyledons</taxon>
        <taxon>Gunneridae</taxon>
        <taxon>Pentapetalae</taxon>
        <taxon>rosids</taxon>
        <taxon>fabids</taxon>
        <taxon>Fabales</taxon>
        <taxon>Fabaceae</taxon>
        <taxon>Papilionoideae</taxon>
        <taxon>50 kb inversion clade</taxon>
        <taxon>NPAAA clade</taxon>
        <taxon>indigoferoid/millettioid clade</taxon>
        <taxon>Phaseoleae</taxon>
        <taxon>Flemingia</taxon>
    </lineage>
</organism>
<comment type="caution">
    <text evidence="1">The sequence shown here is derived from an EMBL/GenBank/DDBJ whole genome shotgun (WGS) entry which is preliminary data.</text>
</comment>
<protein>
    <submittedName>
        <fullName evidence="1">Uncharacterized protein</fullName>
    </submittedName>
</protein>
<keyword evidence="2" id="KW-1185">Reference proteome</keyword>
<dbReference type="EMBL" id="JBGMDY010000003">
    <property type="protein sequence ID" value="KAL2342198.1"/>
    <property type="molecule type" value="Genomic_DNA"/>
</dbReference>
<proteinExistence type="predicted"/>
<name>A0ABD1N3I6_9FABA</name>
<accession>A0ABD1N3I6</accession>
<evidence type="ECO:0000313" key="1">
    <source>
        <dbReference type="EMBL" id="KAL2342198.1"/>
    </source>
</evidence>
<dbReference type="AlphaFoldDB" id="A0ABD1N3I6"/>